<evidence type="ECO:0000256" key="3">
    <source>
        <dbReference type="SAM" id="MobiDB-lite"/>
    </source>
</evidence>
<organism evidence="4 5">
    <name type="scientific">Cynara cardunculus var. scolymus</name>
    <name type="common">Globe artichoke</name>
    <name type="synonym">Cynara scolymus</name>
    <dbReference type="NCBI Taxonomy" id="59895"/>
    <lineage>
        <taxon>Eukaryota</taxon>
        <taxon>Viridiplantae</taxon>
        <taxon>Streptophyta</taxon>
        <taxon>Embryophyta</taxon>
        <taxon>Tracheophyta</taxon>
        <taxon>Spermatophyta</taxon>
        <taxon>Magnoliopsida</taxon>
        <taxon>eudicotyledons</taxon>
        <taxon>Gunneridae</taxon>
        <taxon>Pentapetalae</taxon>
        <taxon>asterids</taxon>
        <taxon>campanulids</taxon>
        <taxon>Asterales</taxon>
        <taxon>Asteraceae</taxon>
        <taxon>Carduoideae</taxon>
        <taxon>Cardueae</taxon>
        <taxon>Carduinae</taxon>
        <taxon>Cynara</taxon>
    </lineage>
</organism>
<keyword evidence="5" id="KW-1185">Reference proteome</keyword>
<evidence type="ECO:0000256" key="1">
    <source>
        <dbReference type="ARBA" id="ARBA00022448"/>
    </source>
</evidence>
<reference evidence="4 5" key="1">
    <citation type="journal article" date="2016" name="Sci. Rep.">
        <title>The genome sequence of the outbreeding globe artichoke constructed de novo incorporating a phase-aware low-pass sequencing strategy of F1 progeny.</title>
        <authorList>
            <person name="Scaglione D."/>
            <person name="Reyes-Chin-Wo S."/>
            <person name="Acquadro A."/>
            <person name="Froenicke L."/>
            <person name="Portis E."/>
            <person name="Beitel C."/>
            <person name="Tirone M."/>
            <person name="Mauro R."/>
            <person name="Lo Monaco A."/>
            <person name="Mauromicale G."/>
            <person name="Faccioli P."/>
            <person name="Cattivelli L."/>
            <person name="Rieseberg L."/>
            <person name="Michelmore R."/>
            <person name="Lanteri S."/>
        </authorList>
    </citation>
    <scope>NUCLEOTIDE SEQUENCE [LARGE SCALE GENOMIC DNA]</scope>
    <source>
        <strain evidence="4">2C</strain>
    </source>
</reference>
<evidence type="ECO:0000313" key="5">
    <source>
        <dbReference type="Proteomes" id="UP000243975"/>
    </source>
</evidence>
<dbReference type="AlphaFoldDB" id="A0A103XPF5"/>
<dbReference type="Gramene" id="KVH94531">
    <property type="protein sequence ID" value="KVH94531"/>
    <property type="gene ID" value="Ccrd_003435"/>
</dbReference>
<dbReference type="OMA" id="RERHAIN"/>
<dbReference type="Pfam" id="PF05266">
    <property type="entry name" value="DUF724"/>
    <property type="match status" value="1"/>
</dbReference>
<evidence type="ECO:0000313" key="4">
    <source>
        <dbReference type="EMBL" id="KVH94531.1"/>
    </source>
</evidence>
<evidence type="ECO:0008006" key="6">
    <source>
        <dbReference type="Google" id="ProtNLM"/>
    </source>
</evidence>
<gene>
    <name evidence="4" type="ORF">Ccrd_003435</name>
</gene>
<sequence>MLVYRKGNTSLPKGWSQVEVKSQEEGFHLVATVTRRPPPISTTKKVSKLCRHHSEWCTGVTTGGVEPSNSVVTFYRFPQFRIFESWVDGKWVRPEEQEPVCNDGHSVENAVERGESSSLKCITEGIATVSLNFKDSVEDTSHTTSGIDEQTSIVTSMKRAKLTSIGSNDKHLKPSKKSKSGISSDDPSVSSVGKSKEVSNPPAGQSWGCNSQEANTSDQTFDNIENLPHGNKMCKALTYSRTKKQLGPPLAPETTGNVEVTEVDTNSITKRKRGRPRKLPLKIPETSLAVNHQNGDALQGLGFVEGSKMNASIKVESGKENPEVNVDKPLNRSSGKALTVQHEKPKIVKGRRGKRRTISSINIEASPQGATIVKIHRNKKQMEGWRQMVRQEIPNLLSRNISTQCRMINLSRVAAQQRKVEQSSDASKKQLENLEICPAVANGEMVADDGGNLSFVKSSPLWETLESMEVFRMIPQNPHFRLLNSLKESAREGQAISQMVNFSKVVENTSQLRFDCPRNTIEECLEVLVELEIHGFDVKLIRDRLTGLLLIKDKQEELEARWKEVGDKIERVNVEGGRDDEEIELLDKKIRELLERRSQILAKKEKMGSEQGGLEVEIDGIKEGLNEIRYKFDGLAAASLCPP</sequence>
<feature type="region of interest" description="Disordered" evidence="3">
    <location>
        <begin position="164"/>
        <end position="227"/>
    </location>
</feature>
<feature type="compositionally biased region" description="Polar residues" evidence="3">
    <location>
        <begin position="207"/>
        <end position="223"/>
    </location>
</feature>
<keyword evidence="2" id="KW-0341">Growth regulation</keyword>
<name>A0A103XPF5_CYNCS</name>
<evidence type="ECO:0000256" key="2">
    <source>
        <dbReference type="ARBA" id="ARBA00022604"/>
    </source>
</evidence>
<dbReference type="EMBL" id="LEKV01004551">
    <property type="protein sequence ID" value="KVH94531.1"/>
    <property type="molecule type" value="Genomic_DNA"/>
</dbReference>
<proteinExistence type="predicted"/>
<protein>
    <recommendedName>
        <fullName evidence="6">Agenet-like domain-containing protein</fullName>
    </recommendedName>
</protein>
<comment type="caution">
    <text evidence="4">The sequence shown here is derived from an EMBL/GenBank/DDBJ whole genome shotgun (WGS) entry which is preliminary data.</text>
</comment>
<dbReference type="Proteomes" id="UP000243975">
    <property type="component" value="Unassembled WGS sequence"/>
</dbReference>
<feature type="compositionally biased region" description="Low complexity" evidence="3">
    <location>
        <begin position="180"/>
        <end position="193"/>
    </location>
</feature>
<accession>A0A103XPF5</accession>
<feature type="region of interest" description="Disordered" evidence="3">
    <location>
        <begin position="316"/>
        <end position="355"/>
    </location>
</feature>
<dbReference type="InterPro" id="IPR007930">
    <property type="entry name" value="DUF724"/>
</dbReference>
<keyword evidence="1" id="KW-0813">Transport</keyword>
<feature type="compositionally biased region" description="Basic and acidic residues" evidence="3">
    <location>
        <begin position="316"/>
        <end position="330"/>
    </location>
</feature>